<dbReference type="Proteomes" id="UP000281647">
    <property type="component" value="Unassembled WGS sequence"/>
</dbReference>
<dbReference type="RefSeq" id="WP_128626752.1">
    <property type="nucleotide sequence ID" value="NZ_RKST01000008.1"/>
</dbReference>
<proteinExistence type="predicted"/>
<reference evidence="1 2" key="1">
    <citation type="submission" date="2018-11" db="EMBL/GenBank/DDBJ databases">
        <title>Pseudaminobacter arsenicus sp. nov., an arsenic-resistant bacterium isolated from arsenic-rich aquifers.</title>
        <authorList>
            <person name="Mu Y."/>
        </authorList>
    </citation>
    <scope>NUCLEOTIDE SEQUENCE [LARGE SCALE GENOMIC DNA]</scope>
    <source>
        <strain evidence="1 2">CB3</strain>
    </source>
</reference>
<dbReference type="OrthoDB" id="72471at2"/>
<gene>
    <name evidence="1" type="ORF">EET67_09685</name>
</gene>
<organism evidence="1 2">
    <name type="scientific">Borborobacter arsenicus</name>
    <dbReference type="NCBI Taxonomy" id="1851146"/>
    <lineage>
        <taxon>Bacteria</taxon>
        <taxon>Pseudomonadati</taxon>
        <taxon>Pseudomonadota</taxon>
        <taxon>Alphaproteobacteria</taxon>
        <taxon>Hyphomicrobiales</taxon>
        <taxon>Phyllobacteriaceae</taxon>
        <taxon>Borborobacter</taxon>
    </lineage>
</organism>
<comment type="caution">
    <text evidence="1">The sequence shown here is derived from an EMBL/GenBank/DDBJ whole genome shotgun (WGS) entry which is preliminary data.</text>
</comment>
<protein>
    <submittedName>
        <fullName evidence="1">Uncharacterized protein</fullName>
    </submittedName>
</protein>
<evidence type="ECO:0000313" key="2">
    <source>
        <dbReference type="Proteomes" id="UP000281647"/>
    </source>
</evidence>
<name>A0A432V6U6_9HYPH</name>
<evidence type="ECO:0000313" key="1">
    <source>
        <dbReference type="EMBL" id="RUM97881.1"/>
    </source>
</evidence>
<sequence length="233" mass="26324">MTDRPILFSAPMVRALLDGRKTQTRRVIDFPGIEKVLEFVSVATDQQGRRVYEMKDAAGEFVTRPAGKHFAEYQFWPKYAVGDRLWVREAWAPLDALTHSDPGVQALADRGFYRADDSTVEGEISRWRPGIHMPRWASRLTLNVTDVRVQRVQVIGEADAVAEGAIVPSKTGPHYTALDAPFGKRRVGTSAYNLFRQVWNDINAARGFGWEANPWVVAVTFAVERRNIDQVRP</sequence>
<keyword evidence="2" id="KW-1185">Reference proteome</keyword>
<dbReference type="EMBL" id="RKST01000008">
    <property type="protein sequence ID" value="RUM97881.1"/>
    <property type="molecule type" value="Genomic_DNA"/>
</dbReference>
<accession>A0A432V6U6</accession>
<dbReference type="AlphaFoldDB" id="A0A432V6U6"/>